<organism evidence="1 2">
    <name type="scientific">Lentzea flaviverrucosa</name>
    <dbReference type="NCBI Taxonomy" id="200379"/>
    <lineage>
        <taxon>Bacteria</taxon>
        <taxon>Bacillati</taxon>
        <taxon>Actinomycetota</taxon>
        <taxon>Actinomycetes</taxon>
        <taxon>Pseudonocardiales</taxon>
        <taxon>Pseudonocardiaceae</taxon>
        <taxon>Lentzea</taxon>
    </lineage>
</organism>
<dbReference type="RefSeq" id="WP_245982772.1">
    <property type="nucleotide sequence ID" value="NZ_FOFT01000001.1"/>
</dbReference>
<dbReference type="Proteomes" id="UP000199028">
    <property type="component" value="Unassembled WGS sequence"/>
</dbReference>
<protein>
    <submittedName>
        <fullName evidence="1">Uncharacterized protein</fullName>
    </submittedName>
</protein>
<evidence type="ECO:0000313" key="1">
    <source>
        <dbReference type="EMBL" id="SEP91173.1"/>
    </source>
</evidence>
<accession>A0A1H9BRI5</accession>
<reference evidence="2" key="1">
    <citation type="submission" date="2016-10" db="EMBL/GenBank/DDBJ databases">
        <authorList>
            <person name="Varghese N."/>
            <person name="Submissions S."/>
        </authorList>
    </citation>
    <scope>NUCLEOTIDE SEQUENCE [LARGE SCALE GENOMIC DNA]</scope>
    <source>
        <strain evidence="2">CGMCC 4.578</strain>
    </source>
</reference>
<dbReference type="AlphaFoldDB" id="A0A1H9BRI5"/>
<gene>
    <name evidence="1" type="ORF">SAMN05216195_101552</name>
</gene>
<sequence length="68" mass="7250">MNGHRPDEEAPDAQPVTDRFDDEVAALCAPLIDPDDFDQLLDRIGDARVVMNSEASHDTSSSTGGAPP</sequence>
<keyword evidence="2" id="KW-1185">Reference proteome</keyword>
<evidence type="ECO:0000313" key="2">
    <source>
        <dbReference type="Proteomes" id="UP000199028"/>
    </source>
</evidence>
<name>A0A1H9BRI5_9PSEU</name>
<dbReference type="EMBL" id="FOFT01000001">
    <property type="protein sequence ID" value="SEP91173.1"/>
    <property type="molecule type" value="Genomic_DNA"/>
</dbReference>
<proteinExistence type="predicted"/>